<accession>A0A8S5QME6</accession>
<evidence type="ECO:0000256" key="2">
    <source>
        <dbReference type="ARBA" id="ARBA00023000"/>
    </source>
</evidence>
<evidence type="ECO:0000313" key="4">
    <source>
        <dbReference type="EMBL" id="DAE19925.1"/>
    </source>
</evidence>
<dbReference type="GO" id="GO:0016539">
    <property type="term" value="P:intein-mediated protein splicing"/>
    <property type="evidence" value="ECO:0007669"/>
    <property type="project" value="InterPro"/>
</dbReference>
<reference evidence="4" key="1">
    <citation type="journal article" date="2021" name="Proc. Natl. Acad. Sci. U.S.A.">
        <title>A Catalog of Tens of Thousands of Viruses from Human Metagenomes Reveals Hidden Associations with Chronic Diseases.</title>
        <authorList>
            <person name="Tisza M.J."/>
            <person name="Buck C.B."/>
        </authorList>
    </citation>
    <scope>NUCLEOTIDE SEQUENCE</scope>
    <source>
        <strain evidence="4">CtYsL76</strain>
    </source>
</reference>
<evidence type="ECO:0000256" key="1">
    <source>
        <dbReference type="ARBA" id="ARBA00022813"/>
    </source>
</evidence>
<dbReference type="GO" id="GO:0004519">
    <property type="term" value="F:endonuclease activity"/>
    <property type="evidence" value="ECO:0007669"/>
    <property type="project" value="InterPro"/>
</dbReference>
<protein>
    <submittedName>
        <fullName evidence="4">Terminase large subunit</fullName>
    </submittedName>
</protein>
<keyword evidence="1" id="KW-0068">Autocatalytic cleavage</keyword>
<sequence>MFDPYLVGLLIGDGSYGFNKTPRLSNCDDIINEYLDKNYDTSIEKCYLTKNNKEYRETRIKGITANLREIGIYGQTKTDKRLPINYDRLCKKDSALLLAGLFDTDGYISKNRTSISITQSSKELLNQIQFILRKFGIFGHICCIKPRIAPNRKDKNPYYTLAIRDSQSVYNFYVNVPIKINYKKENLKNQISTIDISKFNNIRNAIIKSVEPIGVQRIYNLTAGDSHTYIANDIITHNTGGDDNAVALQGLSEMFNDPNAFNVLPYKNSYSDDKSVQYTGYFIPAYNIMLKSGFMDHRGVTNIQKAIDYYETERKKKSGQALLEYCAEYCFTPSEALLKQGDGIFDPILIADRLTQLRIQKLGVKPQQVDLLWDVPKRSEVNPRDKVKLVPNSKGKVFIYEPPMTDSNGSPYKNLYVAGIDSIDQGRADSSTTTDVSDFCIVIKKRIFGSNAANYVAIYKDRPKDIVEAYENAMKLCVYYNCKAMLEHTKISIIMYFRSKKKDNLFMTRPKSTMPDIRKGNSSMIGYPATETYLRHGLELINRFVDESCFNMQIDEMLEQLLKYS</sequence>
<dbReference type="InterPro" id="IPR004860">
    <property type="entry name" value="LAGLIDADG_dom"/>
</dbReference>
<dbReference type="EMBL" id="BK015689">
    <property type="protein sequence ID" value="DAE19925.1"/>
    <property type="molecule type" value="Genomic_DNA"/>
</dbReference>
<dbReference type="Pfam" id="PF14528">
    <property type="entry name" value="LAGLIDADG_3"/>
    <property type="match status" value="1"/>
</dbReference>
<dbReference type="NCBIfam" id="TIGR01443">
    <property type="entry name" value="intein_Cterm"/>
    <property type="match status" value="1"/>
</dbReference>
<dbReference type="PROSITE" id="PS50819">
    <property type="entry name" value="INTEIN_ENDONUCLEASE"/>
    <property type="match status" value="1"/>
</dbReference>
<keyword evidence="2" id="KW-0651">Protein splicing</keyword>
<dbReference type="SMART" id="SM00305">
    <property type="entry name" value="HintC"/>
    <property type="match status" value="1"/>
</dbReference>
<dbReference type="SUPFAM" id="SSF55608">
    <property type="entry name" value="Homing endonucleases"/>
    <property type="match status" value="1"/>
</dbReference>
<dbReference type="InterPro" id="IPR003586">
    <property type="entry name" value="Hint_dom_C"/>
</dbReference>
<dbReference type="PROSITE" id="PS50818">
    <property type="entry name" value="INTEIN_C_TER"/>
    <property type="match status" value="1"/>
</dbReference>
<dbReference type="InterPro" id="IPR006142">
    <property type="entry name" value="INTEIN"/>
</dbReference>
<dbReference type="Gene3D" id="3.10.28.10">
    <property type="entry name" value="Homing endonucleases"/>
    <property type="match status" value="1"/>
</dbReference>
<organism evidence="4">
    <name type="scientific">CrAss-like virus sp. ctYsL76</name>
    <dbReference type="NCBI Taxonomy" id="2826826"/>
    <lineage>
        <taxon>Viruses</taxon>
        <taxon>Duplodnaviria</taxon>
        <taxon>Heunggongvirae</taxon>
        <taxon>Uroviricota</taxon>
        <taxon>Caudoviricetes</taxon>
        <taxon>Crassvirales</taxon>
    </lineage>
</organism>
<dbReference type="InterPro" id="IPR027434">
    <property type="entry name" value="Homing_endonucl"/>
</dbReference>
<dbReference type="PRINTS" id="PR00379">
    <property type="entry name" value="INTEIN"/>
</dbReference>
<evidence type="ECO:0000259" key="3">
    <source>
        <dbReference type="PROSITE" id="PS50819"/>
    </source>
</evidence>
<dbReference type="InterPro" id="IPR030934">
    <property type="entry name" value="Intein_C"/>
</dbReference>
<proteinExistence type="predicted"/>
<dbReference type="InterPro" id="IPR004042">
    <property type="entry name" value="Intein_endonuc_central"/>
</dbReference>
<name>A0A8S5QME6_9CAUD</name>
<dbReference type="InterPro" id="IPR036844">
    <property type="entry name" value="Hint_dom_sf"/>
</dbReference>
<dbReference type="SUPFAM" id="SSF51294">
    <property type="entry name" value="Hedgehog/intein (Hint) domain"/>
    <property type="match status" value="1"/>
</dbReference>
<feature type="domain" description="DOD-type homing endonuclease" evidence="3">
    <location>
        <begin position="6"/>
        <end position="137"/>
    </location>
</feature>